<evidence type="ECO:0000313" key="2">
    <source>
        <dbReference type="Proteomes" id="UP000799755"/>
    </source>
</evidence>
<proteinExistence type="predicted"/>
<evidence type="ECO:0000313" key="1">
    <source>
        <dbReference type="EMBL" id="KAF2463433.1"/>
    </source>
</evidence>
<gene>
    <name evidence="1" type="ORF">BDR25DRAFT_337824</name>
</gene>
<keyword evidence="2" id="KW-1185">Reference proteome</keyword>
<dbReference type="Proteomes" id="UP000799755">
    <property type="component" value="Unassembled WGS sequence"/>
</dbReference>
<dbReference type="EMBL" id="MU003550">
    <property type="protein sequence ID" value="KAF2463433.1"/>
    <property type="molecule type" value="Genomic_DNA"/>
</dbReference>
<comment type="caution">
    <text evidence="1">The sequence shown here is derived from an EMBL/GenBank/DDBJ whole genome shotgun (WGS) entry which is preliminary data.</text>
</comment>
<name>A0ACB6QA28_9PLEO</name>
<organism evidence="1 2">
    <name type="scientific">Lindgomyces ingoldianus</name>
    <dbReference type="NCBI Taxonomy" id="673940"/>
    <lineage>
        <taxon>Eukaryota</taxon>
        <taxon>Fungi</taxon>
        <taxon>Dikarya</taxon>
        <taxon>Ascomycota</taxon>
        <taxon>Pezizomycotina</taxon>
        <taxon>Dothideomycetes</taxon>
        <taxon>Pleosporomycetidae</taxon>
        <taxon>Pleosporales</taxon>
        <taxon>Lindgomycetaceae</taxon>
        <taxon>Lindgomyces</taxon>
    </lineage>
</organism>
<reference evidence="1" key="1">
    <citation type="journal article" date="2020" name="Stud. Mycol.">
        <title>101 Dothideomycetes genomes: a test case for predicting lifestyles and emergence of pathogens.</title>
        <authorList>
            <person name="Haridas S."/>
            <person name="Albert R."/>
            <person name="Binder M."/>
            <person name="Bloem J."/>
            <person name="Labutti K."/>
            <person name="Salamov A."/>
            <person name="Andreopoulos B."/>
            <person name="Baker S."/>
            <person name="Barry K."/>
            <person name="Bills G."/>
            <person name="Bluhm B."/>
            <person name="Cannon C."/>
            <person name="Castanera R."/>
            <person name="Culley D."/>
            <person name="Daum C."/>
            <person name="Ezra D."/>
            <person name="Gonzalez J."/>
            <person name="Henrissat B."/>
            <person name="Kuo A."/>
            <person name="Liang C."/>
            <person name="Lipzen A."/>
            <person name="Lutzoni F."/>
            <person name="Magnuson J."/>
            <person name="Mondo S."/>
            <person name="Nolan M."/>
            <person name="Ohm R."/>
            <person name="Pangilinan J."/>
            <person name="Park H.-J."/>
            <person name="Ramirez L."/>
            <person name="Alfaro M."/>
            <person name="Sun H."/>
            <person name="Tritt A."/>
            <person name="Yoshinaga Y."/>
            <person name="Zwiers L.-H."/>
            <person name="Turgeon B."/>
            <person name="Goodwin S."/>
            <person name="Spatafora J."/>
            <person name="Crous P."/>
            <person name="Grigoriev I."/>
        </authorList>
    </citation>
    <scope>NUCLEOTIDE SEQUENCE</scope>
    <source>
        <strain evidence="1">ATCC 200398</strain>
    </source>
</reference>
<sequence>MLWSSFIAFALFAPSHALIRFGCSQLVVDRLDPLVNPGLAPSPHLHQIIGGNSFNTSMLPENHDPPTLSTCTTCQPSDDFSNYWTAALYFRAKNGTFKRVPQKGNSGFEGSNGGMTVYYMQNQLADYAQKAKVTAFKPGFRMLIGNPMANTKADANKYPQLTYTCLQDMGTRYPETKNFPTKPCPAGIMTNVRFPTCWDGKNLDSPDHISHMSYPASGNFESQGPCPSTHPVRMPQLMYEVIFETKAFNNKEDWPTDGSQPFVWSFGDGTGYGSHGDYVFGWKDDSLQKIMDEACYVNCKSMKTQTMAAMNACAVKNRVNEDIGDRDWIPEIPGAPALHLKAADGTV</sequence>
<accession>A0ACB6QA28</accession>
<protein>
    <submittedName>
        <fullName evidence="1">Uncharacterized protein</fullName>
    </submittedName>
</protein>